<dbReference type="Proteomes" id="UP000824988">
    <property type="component" value="Chromosome"/>
</dbReference>
<organism evidence="2 3">
    <name type="scientific">Methylogaea oryzae</name>
    <dbReference type="NCBI Taxonomy" id="1295382"/>
    <lineage>
        <taxon>Bacteria</taxon>
        <taxon>Pseudomonadati</taxon>
        <taxon>Pseudomonadota</taxon>
        <taxon>Gammaproteobacteria</taxon>
        <taxon>Methylococcales</taxon>
        <taxon>Methylococcaceae</taxon>
        <taxon>Methylogaea</taxon>
    </lineage>
</organism>
<evidence type="ECO:0000313" key="3">
    <source>
        <dbReference type="Proteomes" id="UP000824988"/>
    </source>
</evidence>
<gene>
    <name evidence="2" type="ORF">MoryE10_03370</name>
</gene>
<dbReference type="InterPro" id="IPR009363">
    <property type="entry name" value="Phage_Mu_Gp16"/>
</dbReference>
<dbReference type="KEGG" id="moz:MoryE10_03370"/>
<dbReference type="Pfam" id="PF06252">
    <property type="entry name" value="GemA"/>
    <property type="match status" value="1"/>
</dbReference>
<keyword evidence="3" id="KW-1185">Reference proteome</keyword>
<dbReference type="RefSeq" id="WP_054772775.1">
    <property type="nucleotide sequence ID" value="NZ_AP019782.1"/>
</dbReference>
<evidence type="ECO:0008006" key="4">
    <source>
        <dbReference type="Google" id="ProtNLM"/>
    </source>
</evidence>
<feature type="region of interest" description="Disordered" evidence="1">
    <location>
        <begin position="190"/>
        <end position="222"/>
    </location>
</feature>
<reference evidence="2" key="1">
    <citation type="submission" date="2019-06" db="EMBL/GenBank/DDBJ databases">
        <title>Complete genome sequence of Methylogaea oryzae strain JCM16910.</title>
        <authorList>
            <person name="Asakawa S."/>
        </authorList>
    </citation>
    <scope>NUCLEOTIDE SEQUENCE</scope>
    <source>
        <strain evidence="2">E10</strain>
    </source>
</reference>
<dbReference type="AlphaFoldDB" id="A0A8D5AGZ4"/>
<dbReference type="EMBL" id="AP019782">
    <property type="protein sequence ID" value="BBL69731.1"/>
    <property type="molecule type" value="Genomic_DNA"/>
</dbReference>
<sequence>MGNAAKVDPKQQLIKRIHAQAREVQNANPRFDTETRRLGQLNLVGEASTSDMDIGQLHQVSAWLAKLGGKVRQPKGGGRALSLDAQAQKLRAIWLELHGLGIVRDPSEAALCSWASNSRSPNVTSILEMLAGTREMDAAIERLKQWRSRELCKGQLFCPQCRAAFRPSPRQARAFPRLVCDRHEPAVAYQWRKSESPHPSPLPQGERSEGLGTGKVSHERAA</sequence>
<evidence type="ECO:0000256" key="1">
    <source>
        <dbReference type="SAM" id="MobiDB-lite"/>
    </source>
</evidence>
<protein>
    <recommendedName>
        <fullName evidence="4">Regulatory protein GemA</fullName>
    </recommendedName>
</protein>
<accession>A0A8D5AGZ4</accession>
<evidence type="ECO:0000313" key="2">
    <source>
        <dbReference type="EMBL" id="BBL69731.1"/>
    </source>
</evidence>
<name>A0A8D5AGZ4_9GAMM</name>
<proteinExistence type="predicted"/>